<dbReference type="InterPro" id="IPR011006">
    <property type="entry name" value="CheY-like_superfamily"/>
</dbReference>
<dbReference type="PROSITE" id="PS50110">
    <property type="entry name" value="RESPONSE_REGULATORY"/>
    <property type="match status" value="1"/>
</dbReference>
<dbReference type="Proteomes" id="UP000255284">
    <property type="component" value="Unassembled WGS sequence"/>
</dbReference>
<comment type="caution">
    <text evidence="5">The sequence shown here is derived from an EMBL/GenBank/DDBJ whole genome shotgun (WGS) entry which is preliminary data.</text>
</comment>
<dbReference type="Proteomes" id="UP000582487">
    <property type="component" value="Unassembled WGS sequence"/>
</dbReference>
<protein>
    <submittedName>
        <fullName evidence="8">Hydrogenase transcriptional regulatory protein hupR1</fullName>
    </submittedName>
    <submittedName>
        <fullName evidence="5">Response regulator</fullName>
    </submittedName>
</protein>
<accession>A0A2J9KMC1</accession>
<dbReference type="InterPro" id="IPR050595">
    <property type="entry name" value="Bact_response_regulator"/>
</dbReference>
<evidence type="ECO:0000259" key="3">
    <source>
        <dbReference type="PROSITE" id="PS50110"/>
    </source>
</evidence>
<evidence type="ECO:0000313" key="11">
    <source>
        <dbReference type="Proteomes" id="UP000578252"/>
    </source>
</evidence>
<dbReference type="GeneID" id="61168647"/>
<dbReference type="PANTHER" id="PTHR44591">
    <property type="entry name" value="STRESS RESPONSE REGULATOR PROTEIN 1"/>
    <property type="match status" value="1"/>
</dbReference>
<evidence type="ECO:0000256" key="1">
    <source>
        <dbReference type="ARBA" id="ARBA00022553"/>
    </source>
</evidence>
<dbReference type="OrthoDB" id="109585at2"/>
<reference evidence="4 13" key="2">
    <citation type="submission" date="2019-08" db="EMBL/GenBank/DDBJ databases">
        <title>Comparison of rpoB and gyrB Sequences from Mobiluncus Species and Development of a Multiplex PCR Method for Clinical Detection of Mobiluncus curtisii and Mobiluncus mulieris.</title>
        <authorList>
            <person name="Yang L."/>
            <person name="Shen Y."/>
            <person name="Xu G."/>
            <person name="Shu L.-B."/>
            <person name="Hu J."/>
            <person name="Zhang R."/>
            <person name="Wang Y."/>
            <person name="Zhou H.-W."/>
            <person name="Zhang X."/>
        </authorList>
    </citation>
    <scope>NUCLEOTIDE SEQUENCE [LARGE SCALE GENOMIC DNA]</scope>
    <source>
        <strain evidence="4 13">M26</strain>
    </source>
</reference>
<gene>
    <name evidence="8" type="primary">hupR1</name>
    <name evidence="4" type="ORF">FYZ43_05305</name>
    <name evidence="6" type="ORF">HHJ74_10445</name>
    <name evidence="7" type="ORF">HHJ77_03530</name>
    <name evidence="5" type="ORF">HHJ78_09485</name>
    <name evidence="8" type="ORF">NCTC11819_01285</name>
</gene>
<feature type="modified residue" description="4-aspartylphosphate" evidence="2">
    <location>
        <position position="60"/>
    </location>
</feature>
<dbReference type="Pfam" id="PF00072">
    <property type="entry name" value="Response_reg"/>
    <property type="match status" value="1"/>
</dbReference>
<sequence>MKLAILILEDETEVRNAIERDLMGFSSALRIETAEDVADAWEVINEIDADGDVLALAVCDHRMPGTTGIEFMGQMMEDERTALTRKILLTGQASLTDTIRAVTDAGLDQYVAKPWKAPELQEVVRSLLTDYIELAEIEPMPYLGVLDPQRAMQIARHHSVAD</sequence>
<dbReference type="InterPro" id="IPR001789">
    <property type="entry name" value="Sig_transdc_resp-reg_receiver"/>
</dbReference>
<dbReference type="EMBL" id="VSZY01000006">
    <property type="protein sequence ID" value="MCU9968830.1"/>
    <property type="molecule type" value="Genomic_DNA"/>
</dbReference>
<dbReference type="GO" id="GO:0000160">
    <property type="term" value="P:phosphorelay signal transduction system"/>
    <property type="evidence" value="ECO:0007669"/>
    <property type="project" value="InterPro"/>
</dbReference>
<reference evidence="10 11" key="3">
    <citation type="submission" date="2020-04" db="EMBL/GenBank/DDBJ databases">
        <title>Antimicrobial susceptibility and clonality of vaginal-derived multi-drug resistant Mobiluncus isolates in China.</title>
        <authorList>
            <person name="Zhang X."/>
        </authorList>
    </citation>
    <scope>NUCLEOTIDE SEQUENCE [LARGE SCALE GENOMIC DNA]</scope>
    <source>
        <strain evidence="7 10">12</strain>
        <strain evidence="5 11">13</strain>
        <strain evidence="6 12">7</strain>
    </source>
</reference>
<evidence type="ECO:0000313" key="4">
    <source>
        <dbReference type="EMBL" id="MCU9968830.1"/>
    </source>
</evidence>
<dbReference type="AlphaFoldDB" id="A0A2J9KMC1"/>
<proteinExistence type="predicted"/>
<reference evidence="8 9" key="1">
    <citation type="submission" date="2018-06" db="EMBL/GenBank/DDBJ databases">
        <authorList>
            <consortium name="Pathogen Informatics"/>
            <person name="Doyle S."/>
        </authorList>
    </citation>
    <scope>NUCLEOTIDE SEQUENCE [LARGE SCALE GENOMIC DNA]</scope>
    <source>
        <strain evidence="8 9">NCTC11819</strain>
    </source>
</reference>
<dbReference type="Gene3D" id="3.40.50.2300">
    <property type="match status" value="1"/>
</dbReference>
<dbReference type="EMBL" id="JABCUV010000016">
    <property type="protein sequence ID" value="NMW94086.1"/>
    <property type="molecule type" value="Genomic_DNA"/>
</dbReference>
<evidence type="ECO:0000313" key="12">
    <source>
        <dbReference type="Proteomes" id="UP000582487"/>
    </source>
</evidence>
<dbReference type="SUPFAM" id="SSF52172">
    <property type="entry name" value="CheY-like"/>
    <property type="match status" value="1"/>
</dbReference>
<dbReference type="SMART" id="SM00448">
    <property type="entry name" value="REC"/>
    <property type="match status" value="1"/>
</dbReference>
<feature type="domain" description="Response regulatory" evidence="3">
    <location>
        <begin position="4"/>
        <end position="128"/>
    </location>
</feature>
<evidence type="ECO:0000313" key="13">
    <source>
        <dbReference type="Proteomes" id="UP001209486"/>
    </source>
</evidence>
<evidence type="ECO:0000313" key="5">
    <source>
        <dbReference type="EMBL" id="NMW65737.1"/>
    </source>
</evidence>
<evidence type="ECO:0000256" key="2">
    <source>
        <dbReference type="PROSITE-ProRule" id="PRU00169"/>
    </source>
</evidence>
<dbReference type="PANTHER" id="PTHR44591:SF3">
    <property type="entry name" value="RESPONSE REGULATORY DOMAIN-CONTAINING PROTEIN"/>
    <property type="match status" value="1"/>
</dbReference>
<dbReference type="EMBL" id="JABCUR010000009">
    <property type="protein sequence ID" value="NMW65737.1"/>
    <property type="molecule type" value="Genomic_DNA"/>
</dbReference>
<dbReference type="Proteomes" id="UP000575397">
    <property type="component" value="Unassembled WGS sequence"/>
</dbReference>
<dbReference type="Proteomes" id="UP001209486">
    <property type="component" value="Unassembled WGS sequence"/>
</dbReference>
<evidence type="ECO:0000313" key="9">
    <source>
        <dbReference type="Proteomes" id="UP000255284"/>
    </source>
</evidence>
<evidence type="ECO:0000313" key="8">
    <source>
        <dbReference type="EMBL" id="STO16714.1"/>
    </source>
</evidence>
<keyword evidence="1 2" id="KW-0597">Phosphoprotein</keyword>
<dbReference type="Proteomes" id="UP000578252">
    <property type="component" value="Unassembled WGS sequence"/>
</dbReference>
<evidence type="ECO:0000313" key="10">
    <source>
        <dbReference type="Proteomes" id="UP000575397"/>
    </source>
</evidence>
<dbReference type="EMBL" id="UGGQ01000006">
    <property type="protein sequence ID" value="STO16714.1"/>
    <property type="molecule type" value="Genomic_DNA"/>
</dbReference>
<evidence type="ECO:0000313" key="6">
    <source>
        <dbReference type="EMBL" id="NMW94086.1"/>
    </source>
</evidence>
<organism evidence="5 11">
    <name type="scientific">Mobiluncus mulieris</name>
    <dbReference type="NCBI Taxonomy" id="2052"/>
    <lineage>
        <taxon>Bacteria</taxon>
        <taxon>Bacillati</taxon>
        <taxon>Actinomycetota</taxon>
        <taxon>Actinomycetes</taxon>
        <taxon>Actinomycetales</taxon>
        <taxon>Actinomycetaceae</taxon>
        <taxon>Mobiluncus</taxon>
    </lineage>
</organism>
<evidence type="ECO:0000313" key="7">
    <source>
        <dbReference type="EMBL" id="NMX03028.1"/>
    </source>
</evidence>
<name>A0A2J9KMC1_9ACTO</name>
<dbReference type="EMBL" id="JABCUS010000006">
    <property type="protein sequence ID" value="NMX03028.1"/>
    <property type="molecule type" value="Genomic_DNA"/>
</dbReference>
<dbReference type="RefSeq" id="WP_004011668.1">
    <property type="nucleotide sequence ID" value="NZ_CAMPNB010000022.1"/>
</dbReference>